<keyword evidence="11 15" id="KW-0333">Golgi apparatus</keyword>
<dbReference type="AlphaFoldDB" id="A0A8B6GH54"/>
<keyword evidence="12 15" id="KW-0472">Membrane</keyword>
<dbReference type="FunFam" id="3.90.550.50:FF:000018">
    <property type="entry name" value="Hexosyltransferase"/>
    <property type="match status" value="1"/>
</dbReference>
<evidence type="ECO:0000313" key="16">
    <source>
        <dbReference type="EMBL" id="VDI63651.1"/>
    </source>
</evidence>
<keyword evidence="17" id="KW-1185">Reference proteome</keyword>
<keyword evidence="9 15" id="KW-0735">Signal-anchor</keyword>
<evidence type="ECO:0000256" key="2">
    <source>
        <dbReference type="ARBA" id="ARBA00004323"/>
    </source>
</evidence>
<keyword evidence="7 16" id="KW-0808">Transferase</keyword>
<name>A0A8B6GH54_MYTGA</name>
<dbReference type="PANTHER" id="PTHR11214:SF3">
    <property type="entry name" value="BETA-1,3-GALACTOSYLTRANSFERASE 6"/>
    <property type="match status" value="1"/>
</dbReference>
<evidence type="ECO:0000256" key="13">
    <source>
        <dbReference type="ARBA" id="ARBA00023180"/>
    </source>
</evidence>
<dbReference type="GO" id="GO:0006024">
    <property type="term" value="P:glycosaminoglycan biosynthetic process"/>
    <property type="evidence" value="ECO:0007669"/>
    <property type="project" value="UniProtKB-ARBA"/>
</dbReference>
<keyword evidence="14" id="KW-0464">Manganese</keyword>
<comment type="similarity">
    <text evidence="5 15">Belongs to the glycosyltransferase 31 family.</text>
</comment>
<protein>
    <recommendedName>
        <fullName evidence="15">Hexosyltransferase</fullName>
        <ecNumber evidence="15">2.4.1.-</ecNumber>
    </recommendedName>
</protein>
<evidence type="ECO:0000256" key="4">
    <source>
        <dbReference type="ARBA" id="ARBA00005093"/>
    </source>
</evidence>
<evidence type="ECO:0000256" key="9">
    <source>
        <dbReference type="ARBA" id="ARBA00022968"/>
    </source>
</evidence>
<dbReference type="Proteomes" id="UP000596742">
    <property type="component" value="Unassembled WGS sequence"/>
</dbReference>
<dbReference type="Pfam" id="PF01762">
    <property type="entry name" value="Galactosyl_T"/>
    <property type="match status" value="1"/>
</dbReference>
<organism evidence="16 17">
    <name type="scientific">Mytilus galloprovincialis</name>
    <name type="common">Mediterranean mussel</name>
    <dbReference type="NCBI Taxonomy" id="29158"/>
    <lineage>
        <taxon>Eukaryota</taxon>
        <taxon>Metazoa</taxon>
        <taxon>Spiralia</taxon>
        <taxon>Lophotrochozoa</taxon>
        <taxon>Mollusca</taxon>
        <taxon>Bivalvia</taxon>
        <taxon>Autobranchia</taxon>
        <taxon>Pteriomorphia</taxon>
        <taxon>Mytilida</taxon>
        <taxon>Mytiloidea</taxon>
        <taxon>Mytilidae</taxon>
        <taxon>Mytilinae</taxon>
        <taxon>Mytilus</taxon>
    </lineage>
</organism>
<dbReference type="EMBL" id="UYJE01008408">
    <property type="protein sequence ID" value="VDI63651.1"/>
    <property type="molecule type" value="Genomic_DNA"/>
</dbReference>
<sequence>MRSSSSLERKLNKHATTILIGGIFFTFSILFFLSFCQMPCEDQTYGAMHKDQSDQGYWNLSPRKSFSCFLFISVLSSPRNTHERDVIRETWGKDLQKDIVLRFVVGIGNLNKEEKDSLSREHMLHKDLLLLNFNESFNALTLKVKETFKWVDNNVDLKFLLKVDEDSFVRTDALIRELKLKTDKKLYWGFFDGRALAKQKGKWEEKDWILCDRYLPYALGGGYVLSCDLVHYVSSNSKLLKAFKNEDVSLGAWLGPLDINRVHDPRFDTEYKSRGCKNSYLVTHKISSMLMREYNNNLQKLGHLCSREFQVRKSYIYNWSNPPSKCCERIDSSVP</sequence>
<keyword evidence="6 15" id="KW-0328">Glycosyltransferase</keyword>
<evidence type="ECO:0000256" key="14">
    <source>
        <dbReference type="ARBA" id="ARBA00023211"/>
    </source>
</evidence>
<dbReference type="GO" id="GO:0000139">
    <property type="term" value="C:Golgi membrane"/>
    <property type="evidence" value="ECO:0007669"/>
    <property type="project" value="UniProtKB-SubCell"/>
</dbReference>
<comment type="caution">
    <text evidence="16">The sequence shown here is derived from an EMBL/GenBank/DDBJ whole genome shotgun (WGS) entry which is preliminary data.</text>
</comment>
<evidence type="ECO:0000256" key="5">
    <source>
        <dbReference type="ARBA" id="ARBA00008661"/>
    </source>
</evidence>
<keyword evidence="10 15" id="KW-1133">Transmembrane helix</keyword>
<comment type="pathway">
    <text evidence="4">Glycan metabolism; heparan sulfate biosynthesis.</text>
</comment>
<evidence type="ECO:0000256" key="3">
    <source>
        <dbReference type="ARBA" id="ARBA00004840"/>
    </source>
</evidence>
<evidence type="ECO:0000256" key="11">
    <source>
        <dbReference type="ARBA" id="ARBA00023034"/>
    </source>
</evidence>
<evidence type="ECO:0000256" key="10">
    <source>
        <dbReference type="ARBA" id="ARBA00022989"/>
    </source>
</evidence>
<evidence type="ECO:0000256" key="7">
    <source>
        <dbReference type="ARBA" id="ARBA00022679"/>
    </source>
</evidence>
<evidence type="ECO:0000256" key="1">
    <source>
        <dbReference type="ARBA" id="ARBA00001936"/>
    </source>
</evidence>
<keyword evidence="8 15" id="KW-0812">Transmembrane</keyword>
<feature type="transmembrane region" description="Helical" evidence="15">
    <location>
        <begin position="15"/>
        <end position="35"/>
    </location>
</feature>
<dbReference type="OrthoDB" id="1158011at2759"/>
<comment type="pathway">
    <text evidence="3">Glycan metabolism; chondroitin sulfate biosynthesis.</text>
</comment>
<accession>A0A8B6GH54</accession>
<evidence type="ECO:0000256" key="6">
    <source>
        <dbReference type="ARBA" id="ARBA00022676"/>
    </source>
</evidence>
<evidence type="ECO:0000256" key="15">
    <source>
        <dbReference type="RuleBase" id="RU363063"/>
    </source>
</evidence>
<reference evidence="16" key="1">
    <citation type="submission" date="2018-11" db="EMBL/GenBank/DDBJ databases">
        <authorList>
            <person name="Alioto T."/>
            <person name="Alioto T."/>
        </authorList>
    </citation>
    <scope>NUCLEOTIDE SEQUENCE</scope>
</reference>
<proteinExistence type="inferred from homology"/>
<dbReference type="GO" id="GO:0006493">
    <property type="term" value="P:protein O-linked glycosylation"/>
    <property type="evidence" value="ECO:0007669"/>
    <property type="project" value="TreeGrafter"/>
</dbReference>
<gene>
    <name evidence="16" type="ORF">MGAL_10B082623</name>
</gene>
<evidence type="ECO:0000256" key="12">
    <source>
        <dbReference type="ARBA" id="ARBA00023136"/>
    </source>
</evidence>
<keyword evidence="13" id="KW-0325">Glycoprotein</keyword>
<comment type="cofactor">
    <cofactor evidence="1">
        <name>Mn(2+)</name>
        <dbReference type="ChEBI" id="CHEBI:29035"/>
    </cofactor>
</comment>
<dbReference type="EC" id="2.4.1.-" evidence="15"/>
<dbReference type="GO" id="GO:0047220">
    <property type="term" value="F:galactosylxylosylprotein 3-beta-galactosyltransferase activity"/>
    <property type="evidence" value="ECO:0007669"/>
    <property type="project" value="UniProtKB-ARBA"/>
</dbReference>
<dbReference type="Gene3D" id="3.90.550.50">
    <property type="match status" value="1"/>
</dbReference>
<dbReference type="InterPro" id="IPR002659">
    <property type="entry name" value="Glyco_trans_31"/>
</dbReference>
<evidence type="ECO:0000256" key="8">
    <source>
        <dbReference type="ARBA" id="ARBA00022692"/>
    </source>
</evidence>
<dbReference type="PANTHER" id="PTHR11214">
    <property type="entry name" value="BETA-1,3-N-ACETYLGLUCOSAMINYLTRANSFERASE"/>
    <property type="match status" value="1"/>
</dbReference>
<evidence type="ECO:0000313" key="17">
    <source>
        <dbReference type="Proteomes" id="UP000596742"/>
    </source>
</evidence>
<comment type="subcellular location">
    <subcellularLocation>
        <location evidence="2 15">Golgi apparatus membrane</location>
        <topology evidence="2 15">Single-pass type II membrane protein</topology>
    </subcellularLocation>
</comment>